<sequence>MNPHILPAIREMKDLEKLLKTDYERCVLLDAHIGHLQGIMDLLAQKQLKTYIHVDLTRGVAHDEYGCEYIIQKFKPAGIVSTKPKVIKKAKSLKVTTILRIFVIDSHALNRSIALIKQVQPDYVEVLPGVASKVISIINQETQTPVIAGGLIDLESEVEAAISSGAEYVTTSNKSLW</sequence>
<keyword evidence="1" id="KW-0694">RNA-binding</keyword>
<name>A0A143PAT5_9STAP</name>
<keyword evidence="1" id="KW-0319">Glycerol metabolism</keyword>
<dbReference type="InterPro" id="IPR013785">
    <property type="entry name" value="Aldolase_TIM"/>
</dbReference>
<reference evidence="2 5" key="2">
    <citation type="submission" date="2021-01" db="EMBL/GenBank/DDBJ databases">
        <title>FDA dAtabase for Regulatory Grade micrObial Sequences (FDA-ARGOS): Supporting development and validation of Infectious Disease Dx tests.</title>
        <authorList>
            <person name="Sproer C."/>
            <person name="Gronow S."/>
            <person name="Severitt S."/>
            <person name="Schroder I."/>
            <person name="Tallon L."/>
            <person name="Sadzewicz L."/>
            <person name="Zhao X."/>
            <person name="Boylan J."/>
            <person name="Ott S."/>
            <person name="Bowen H."/>
            <person name="Vavikolanu K."/>
            <person name="Mehta A."/>
            <person name="Aluvathingal J."/>
            <person name="Nadendla S."/>
            <person name="Lowell S."/>
            <person name="Myers T."/>
            <person name="Yan Y."/>
            <person name="Sichtig H."/>
        </authorList>
    </citation>
    <scope>NUCLEOTIDE SEQUENCE [LARGE SCALE GENOMIC DNA]</scope>
    <source>
        <strain evidence="2 5">FDAARGOS_1148</strain>
    </source>
</reference>
<protein>
    <recommendedName>
        <fullName evidence="1">Glycerol uptake operon antiterminator regulatory protein</fullName>
    </recommendedName>
</protein>
<dbReference type="Gene3D" id="3.20.20.70">
    <property type="entry name" value="Aldolase class I"/>
    <property type="match status" value="1"/>
</dbReference>
<dbReference type="Proteomes" id="UP000595942">
    <property type="component" value="Chromosome"/>
</dbReference>
<dbReference type="EMBL" id="CP068073">
    <property type="protein sequence ID" value="QQS83303.1"/>
    <property type="molecule type" value="Genomic_DNA"/>
</dbReference>
<dbReference type="PANTHER" id="PTHR35787:SF1">
    <property type="entry name" value="GLYCEROL UPTAKE OPERON ANTITERMINATOR REGULATORY PROTEIN"/>
    <property type="match status" value="1"/>
</dbReference>
<evidence type="ECO:0000256" key="1">
    <source>
        <dbReference type="PIRNR" id="PIRNR016897"/>
    </source>
</evidence>
<organism evidence="3 4">
    <name type="scientific">Staphylococcus condimenti</name>
    <dbReference type="NCBI Taxonomy" id="70255"/>
    <lineage>
        <taxon>Bacteria</taxon>
        <taxon>Bacillati</taxon>
        <taxon>Bacillota</taxon>
        <taxon>Bacilli</taxon>
        <taxon>Bacillales</taxon>
        <taxon>Staphylococcaceae</taxon>
        <taxon>Staphylococcus</taxon>
    </lineage>
</organism>
<evidence type="ECO:0000313" key="4">
    <source>
        <dbReference type="Proteomes" id="UP000293854"/>
    </source>
</evidence>
<dbReference type="EMBL" id="RQTE01000080">
    <property type="protein sequence ID" value="RZI02947.1"/>
    <property type="molecule type" value="Genomic_DNA"/>
</dbReference>
<dbReference type="InterPro" id="IPR006699">
    <property type="entry name" value="GlpP"/>
</dbReference>
<dbReference type="PIRSF" id="PIRSF016897">
    <property type="entry name" value="GlpP"/>
    <property type="match status" value="1"/>
</dbReference>
<evidence type="ECO:0000313" key="2">
    <source>
        <dbReference type="EMBL" id="QQS83303.1"/>
    </source>
</evidence>
<reference evidence="3 4" key="1">
    <citation type="submission" date="2018-11" db="EMBL/GenBank/DDBJ databases">
        <title>Genomic profiling of Staphylococcus species from a Poultry farm system in KwaZulu-Natal, South Africa.</title>
        <authorList>
            <person name="Amoako D.G."/>
            <person name="Somboro A.M."/>
            <person name="Abia A.L.K."/>
            <person name="Bester L.A."/>
            <person name="Essack S.Y."/>
        </authorList>
    </citation>
    <scope>NUCLEOTIDE SEQUENCE [LARGE SCALE GENOMIC DNA]</scope>
    <source>
        <strain evidence="3 4">SA11</strain>
    </source>
</reference>
<dbReference type="GO" id="GO:0001072">
    <property type="term" value="F:transcription antitermination factor activity, RNA binding"/>
    <property type="evidence" value="ECO:0007669"/>
    <property type="project" value="TreeGrafter"/>
</dbReference>
<dbReference type="SUPFAM" id="SSF110391">
    <property type="entry name" value="GlpP-like"/>
    <property type="match status" value="1"/>
</dbReference>
<proteinExistence type="predicted"/>
<dbReference type="Pfam" id="PF04309">
    <property type="entry name" value="G3P_antiterm"/>
    <property type="match status" value="1"/>
</dbReference>
<dbReference type="KEGG" id="scv:A4G25_02730"/>
<comment type="function">
    <text evidence="1">Regulates expression of the glpD operon. In the presence of glycerol 3-phosphate (G3P) causes antitermination of transcription of glpD at the inverted repeat of the leader region to enhance its transcription. Binds and stabilizes glpD leader mRNA.</text>
</comment>
<keyword evidence="1" id="KW-0804">Transcription</keyword>
<dbReference type="PANTHER" id="PTHR35787">
    <property type="entry name" value="GLYCEROL UPTAKE OPERON ANTITERMINATOR REGULATORY PROTEIN"/>
    <property type="match status" value="1"/>
</dbReference>
<evidence type="ECO:0000313" key="3">
    <source>
        <dbReference type="EMBL" id="RZI02947.1"/>
    </source>
</evidence>
<evidence type="ECO:0000313" key="5">
    <source>
        <dbReference type="Proteomes" id="UP000595942"/>
    </source>
</evidence>
<dbReference type="OrthoDB" id="9799580at2"/>
<dbReference type="GO" id="GO:0003723">
    <property type="term" value="F:RNA binding"/>
    <property type="evidence" value="ECO:0007669"/>
    <property type="project" value="UniProtKB-KW"/>
</dbReference>
<dbReference type="GO" id="GO:0045893">
    <property type="term" value="P:positive regulation of DNA-templated transcription"/>
    <property type="evidence" value="ECO:0007669"/>
    <property type="project" value="TreeGrafter"/>
</dbReference>
<accession>A0A143PAT5</accession>
<keyword evidence="5" id="KW-1185">Reference proteome</keyword>
<gene>
    <name evidence="3" type="ORF">EIG99_04780</name>
    <name evidence="2" type="ORF">I6J05_02985</name>
</gene>
<dbReference type="Proteomes" id="UP000293854">
    <property type="component" value="Unassembled WGS sequence"/>
</dbReference>
<keyword evidence="1" id="KW-0805">Transcription regulation</keyword>
<dbReference type="GO" id="GO:0006071">
    <property type="term" value="P:glycerol metabolic process"/>
    <property type="evidence" value="ECO:0007669"/>
    <property type="project" value="UniProtKB-UniRule"/>
</dbReference>
<dbReference type="RefSeq" id="WP_047131198.1">
    <property type="nucleotide sequence ID" value="NZ_CP015114.1"/>
</dbReference>
<dbReference type="AlphaFoldDB" id="A0A143PAT5"/>
<dbReference type="GeneID" id="93726765"/>